<proteinExistence type="predicted"/>
<name>U6KJV5_9EIME</name>
<feature type="compositionally biased region" description="Basic and acidic residues" evidence="1">
    <location>
        <begin position="204"/>
        <end position="219"/>
    </location>
</feature>
<dbReference type="AlphaFoldDB" id="U6KJV5"/>
<evidence type="ECO:0000313" key="3">
    <source>
        <dbReference type="Proteomes" id="UP000030744"/>
    </source>
</evidence>
<dbReference type="GeneID" id="60404507"/>
<feature type="region of interest" description="Disordered" evidence="1">
    <location>
        <begin position="188"/>
        <end position="219"/>
    </location>
</feature>
<evidence type="ECO:0000313" key="2">
    <source>
        <dbReference type="EMBL" id="CDJ36542.1"/>
    </source>
</evidence>
<reference evidence="2" key="2">
    <citation type="submission" date="2013-10" db="EMBL/GenBank/DDBJ databases">
        <authorList>
            <person name="Aslett M."/>
        </authorList>
    </citation>
    <scope>NUCLEOTIDE SEQUENCE [LARGE SCALE GENOMIC DNA]</scope>
    <source>
        <strain evidence="2">Houghton</strain>
    </source>
</reference>
<accession>U6KJV5</accession>
<keyword evidence="3" id="KW-1185">Reference proteome</keyword>
<dbReference type="Proteomes" id="UP000030744">
    <property type="component" value="Unassembled WGS sequence"/>
</dbReference>
<reference evidence="2" key="1">
    <citation type="submission" date="2013-10" db="EMBL/GenBank/DDBJ databases">
        <title>Genomic analysis of the causative agents of coccidiosis in chickens.</title>
        <authorList>
            <person name="Reid A.J."/>
            <person name="Blake D."/>
            <person name="Billington K."/>
            <person name="Browne H."/>
            <person name="Dunn M."/>
            <person name="Hung S."/>
            <person name="Kawahara F."/>
            <person name="Miranda-Saavedra D."/>
            <person name="Mourier T."/>
            <person name="Nagra H."/>
            <person name="Otto T.D."/>
            <person name="Rawlings N."/>
            <person name="Sanchez A."/>
            <person name="Sanders M."/>
            <person name="Subramaniam C."/>
            <person name="Tay Y."/>
            <person name="Dear P."/>
            <person name="Doerig C."/>
            <person name="Gruber A."/>
            <person name="Parkinson J."/>
            <person name="Shirley M."/>
            <person name="Wan K.L."/>
            <person name="Berriman M."/>
            <person name="Tomley F."/>
            <person name="Pain A."/>
        </authorList>
    </citation>
    <scope>NUCLEOTIDE SEQUENCE [LARGE SCALE GENOMIC DNA]</scope>
    <source>
        <strain evidence="2">Houghton</strain>
    </source>
</reference>
<protein>
    <submittedName>
        <fullName evidence="2">Uncharacterized protein</fullName>
    </submittedName>
</protein>
<dbReference type="VEuPathDB" id="ToxoDB:EMH_0089930"/>
<dbReference type="OrthoDB" id="10476101at2759"/>
<sequence length="219" mass="24489">MSWRFTAQMLDAIHAHLANPLLRPITLRMALSVLITLITEHILKFQSSEYRTSCLKVLANKVLKLRRAAAVATKLCLSALSDGHTIDVFWDEWEVHRLGAITDSAFARDFRILLSPRSSQTESKASAFPPYLLVATTDQEIERRSIQVFLLLRRLHRDLSAILQSIRATPNDATAVAQKASSILNGISVEPNPLESEDNAEQYSHVDESKTLEKDATPS</sequence>
<dbReference type="EMBL" id="HG736221">
    <property type="protein sequence ID" value="CDJ36542.1"/>
    <property type="molecule type" value="Genomic_DNA"/>
</dbReference>
<evidence type="ECO:0000256" key="1">
    <source>
        <dbReference type="SAM" id="MobiDB-lite"/>
    </source>
</evidence>
<gene>
    <name evidence="2" type="ORF">EMH_0089930</name>
</gene>
<organism evidence="2 3">
    <name type="scientific">Eimeria mitis</name>
    <dbReference type="NCBI Taxonomy" id="44415"/>
    <lineage>
        <taxon>Eukaryota</taxon>
        <taxon>Sar</taxon>
        <taxon>Alveolata</taxon>
        <taxon>Apicomplexa</taxon>
        <taxon>Conoidasida</taxon>
        <taxon>Coccidia</taxon>
        <taxon>Eucoccidiorida</taxon>
        <taxon>Eimeriorina</taxon>
        <taxon>Eimeriidae</taxon>
        <taxon>Eimeria</taxon>
    </lineage>
</organism>
<dbReference type="RefSeq" id="XP_037878830.1">
    <property type="nucleotide sequence ID" value="XM_038022976.1"/>
</dbReference>